<dbReference type="GeneID" id="104587522"/>
<evidence type="ECO:0000256" key="1">
    <source>
        <dbReference type="ARBA" id="ARBA00009861"/>
    </source>
</evidence>
<dbReference type="Gene3D" id="3.30.559.10">
    <property type="entry name" value="Chloramphenicol acetyltransferase-like domain"/>
    <property type="match status" value="2"/>
</dbReference>
<dbReference type="KEGG" id="nnu:104587522"/>
<dbReference type="Pfam" id="PF02458">
    <property type="entry name" value="Transferase"/>
    <property type="match status" value="1"/>
</dbReference>
<comment type="similarity">
    <text evidence="1">Belongs to the plant acyltransferase family.</text>
</comment>
<accession>A0A1U7YT46</accession>
<evidence type="ECO:0000313" key="2">
    <source>
        <dbReference type="Proteomes" id="UP000189703"/>
    </source>
</evidence>
<reference evidence="3" key="1">
    <citation type="submission" date="2025-08" db="UniProtKB">
        <authorList>
            <consortium name="RefSeq"/>
        </authorList>
    </citation>
    <scope>IDENTIFICATION</scope>
</reference>
<sequence>MVSPDVVESLISGVRLSSVGPAAVTPPDLIYEPSNMDLAMKLHYLRGVYFFSSSSVEGFTIPKIKETMFQWLELYYHASGRFRRSESGRPFIKCNDCGVRFIEAKCSQTLDEWLEIKDFSTHCRFVSNQVIGPELPFSPLVLLQITWFKCGGMAVGVSWAHVLGDAFSASNFINMWGQVLAGNKPELPPYVSRLEKSEKPPSLAQEPLSVKRVDPVGDNWVVPGNCKMEMLSFRLAATQLDGLQSRVSGQKQKNDQAPLFECICAVIWQSLAKIREGPEPRIVTICRKEPHNRGRLTLSNNQMISVAKADFSVVEAKPKDLVELIAKPSVNENTQIEKLVKKDQGLMDFVFYGANLTFVDLGGSDLYGLELNKTKPVFVNYTVDGVGDEGVIFVLPEAKVAGEDGRGGQTVTLILPENQLMKLKDELKREWSIK</sequence>
<proteinExistence type="inferred from homology"/>
<name>A0A1U7YT46_NELNU</name>
<evidence type="ECO:0000313" key="3">
    <source>
        <dbReference type="RefSeq" id="XP_010243469.1"/>
    </source>
</evidence>
<dbReference type="InterPro" id="IPR050317">
    <property type="entry name" value="Plant_Fungal_Acyltransferase"/>
</dbReference>
<dbReference type="AlphaFoldDB" id="A0A1U7YT46"/>
<dbReference type="OMA" id="WVTANNC"/>
<dbReference type="InterPro" id="IPR023213">
    <property type="entry name" value="CAT-like_dom_sf"/>
</dbReference>
<dbReference type="OrthoDB" id="1862401at2759"/>
<dbReference type="Proteomes" id="UP000189703">
    <property type="component" value="Unplaced"/>
</dbReference>
<dbReference type="FunCoup" id="A0A1U7YT46">
    <property type="interactions" value="785"/>
</dbReference>
<dbReference type="STRING" id="4432.A0A1U7YT46"/>
<keyword evidence="2" id="KW-1185">Reference proteome</keyword>
<dbReference type="PANTHER" id="PTHR31642:SF115">
    <property type="entry name" value="PROTEIN ECERIFERUM 26-LIKE"/>
    <property type="match status" value="1"/>
</dbReference>
<dbReference type="RefSeq" id="XP_010243469.1">
    <property type="nucleotide sequence ID" value="XM_010245167.2"/>
</dbReference>
<gene>
    <name evidence="3" type="primary">LOC104587522</name>
</gene>
<protein>
    <submittedName>
        <fullName evidence="3">Protein ECERIFERUM 26-like</fullName>
    </submittedName>
</protein>
<dbReference type="eggNOG" id="ENOG502QQYP">
    <property type="taxonomic scope" value="Eukaryota"/>
</dbReference>
<dbReference type="PANTHER" id="PTHR31642">
    <property type="entry name" value="TRICHOTHECENE 3-O-ACETYLTRANSFERASE"/>
    <property type="match status" value="1"/>
</dbReference>
<dbReference type="GO" id="GO:0016747">
    <property type="term" value="F:acyltransferase activity, transferring groups other than amino-acyl groups"/>
    <property type="evidence" value="ECO:0000318"/>
    <property type="project" value="GO_Central"/>
</dbReference>
<organism evidence="2 3">
    <name type="scientific">Nelumbo nucifera</name>
    <name type="common">Sacred lotus</name>
    <dbReference type="NCBI Taxonomy" id="4432"/>
    <lineage>
        <taxon>Eukaryota</taxon>
        <taxon>Viridiplantae</taxon>
        <taxon>Streptophyta</taxon>
        <taxon>Embryophyta</taxon>
        <taxon>Tracheophyta</taxon>
        <taxon>Spermatophyta</taxon>
        <taxon>Magnoliopsida</taxon>
        <taxon>Proteales</taxon>
        <taxon>Nelumbonaceae</taxon>
        <taxon>Nelumbo</taxon>
    </lineage>
</organism>